<dbReference type="RefSeq" id="WP_107010946.1">
    <property type="nucleotide sequence ID" value="NZ_CP028136.1"/>
</dbReference>
<gene>
    <name evidence="2" type="ORF">C7S20_02185</name>
</gene>
<dbReference type="OrthoDB" id="1448832at2"/>
<feature type="signal peptide" evidence="1">
    <location>
        <begin position="1"/>
        <end position="31"/>
    </location>
</feature>
<dbReference type="Proteomes" id="UP000241507">
    <property type="component" value="Chromosome"/>
</dbReference>
<evidence type="ECO:0008006" key="4">
    <source>
        <dbReference type="Google" id="ProtNLM"/>
    </source>
</evidence>
<name>A0A2R3Z1P5_9FLAO</name>
<accession>A0A2R3Z1P5</accession>
<keyword evidence="3" id="KW-1185">Reference proteome</keyword>
<dbReference type="AlphaFoldDB" id="A0A2R3Z1P5"/>
<keyword evidence="1" id="KW-0732">Signal</keyword>
<dbReference type="KEGG" id="grs:C7S20_02185"/>
<reference evidence="3" key="1">
    <citation type="submission" date="2018-03" db="EMBL/GenBank/DDBJ databases">
        <title>Gramella fulva sp. nov., isolated from a dry surface of tidal flat.</title>
        <authorList>
            <person name="Hwang S.H."/>
            <person name="Hwang W.M."/>
            <person name="Kang K."/>
            <person name="Ahn T.-Y."/>
        </authorList>
    </citation>
    <scope>NUCLEOTIDE SEQUENCE [LARGE SCALE GENOMIC DNA]</scope>
    <source>
        <strain evidence="3">SH35</strain>
    </source>
</reference>
<organism evidence="2 3">
    <name type="scientific">Christiangramia fulva</name>
    <dbReference type="NCBI Taxonomy" id="2126553"/>
    <lineage>
        <taxon>Bacteria</taxon>
        <taxon>Pseudomonadati</taxon>
        <taxon>Bacteroidota</taxon>
        <taxon>Flavobacteriia</taxon>
        <taxon>Flavobacteriales</taxon>
        <taxon>Flavobacteriaceae</taxon>
        <taxon>Christiangramia</taxon>
    </lineage>
</organism>
<protein>
    <recommendedName>
        <fullName evidence="4">DUF4136 domain-containing protein</fullName>
    </recommendedName>
</protein>
<sequence>MAKKAAPVFAKRPLKILFLLLTISFSLSSCFKDVDFGQAQDILLKPDIDVDLLVYQLNENDFIDSRDQSFTPVIRDTVRLEFLNDDYVQKSLQYAEFRFKHTNFFSQPIKSSIKFLDENNNYLFSVDYIIPAGNENSPGVVDTIKVMQGNDILKVRKSIQMALELELQGSEKDLKGELDFSSKGLFKFEF</sequence>
<dbReference type="EMBL" id="CP028136">
    <property type="protein sequence ID" value="AVR44168.1"/>
    <property type="molecule type" value="Genomic_DNA"/>
</dbReference>
<evidence type="ECO:0000256" key="1">
    <source>
        <dbReference type="SAM" id="SignalP"/>
    </source>
</evidence>
<dbReference type="PROSITE" id="PS51257">
    <property type="entry name" value="PROKAR_LIPOPROTEIN"/>
    <property type="match status" value="1"/>
</dbReference>
<evidence type="ECO:0000313" key="2">
    <source>
        <dbReference type="EMBL" id="AVR44168.1"/>
    </source>
</evidence>
<evidence type="ECO:0000313" key="3">
    <source>
        <dbReference type="Proteomes" id="UP000241507"/>
    </source>
</evidence>
<proteinExistence type="predicted"/>
<feature type="chain" id="PRO_5015330092" description="DUF4136 domain-containing protein" evidence="1">
    <location>
        <begin position="32"/>
        <end position="190"/>
    </location>
</feature>